<accession>A0A8H6HL24</accession>
<reference evidence="2 3" key="1">
    <citation type="submission" date="2020-07" db="EMBL/GenBank/DDBJ databases">
        <title>Comparative genomics of pyrophilous fungi reveals a link between fire events and developmental genes.</title>
        <authorList>
            <consortium name="DOE Joint Genome Institute"/>
            <person name="Steindorff A.S."/>
            <person name="Carver A."/>
            <person name="Calhoun S."/>
            <person name="Stillman K."/>
            <person name="Liu H."/>
            <person name="Lipzen A."/>
            <person name="Pangilinan J."/>
            <person name="Labutti K."/>
            <person name="Bruns T.D."/>
            <person name="Grigoriev I.V."/>
        </authorList>
    </citation>
    <scope>NUCLEOTIDE SEQUENCE [LARGE SCALE GENOMIC DNA]</scope>
    <source>
        <strain evidence="2 3">CBS 144469</strain>
    </source>
</reference>
<dbReference type="AlphaFoldDB" id="A0A8H6HL24"/>
<evidence type="ECO:0000313" key="2">
    <source>
        <dbReference type="EMBL" id="KAF6748167.1"/>
    </source>
</evidence>
<evidence type="ECO:0000313" key="3">
    <source>
        <dbReference type="Proteomes" id="UP000521943"/>
    </source>
</evidence>
<proteinExistence type="predicted"/>
<sequence length="218" mass="22528">MAYTPHSKHIAEWLHVAGVAVRILGKVCVGKVCARVPAVQDVLDEVGEVGGAVDGDVVPAIRRVRGERSRLFLYARRTLSRSPSFGSLAAESASATATASSAAHRSRGRHVDVVAARGGRGCPTAEGLGRYRARAGVCVCHRLAALLVQLVLAVRGVEPLGILEATRDGILLYPSDGGAKMLGWRPDRGAGGPGEGTRGQGVGARGSAGHAAEGEEDL</sequence>
<feature type="region of interest" description="Disordered" evidence="1">
    <location>
        <begin position="185"/>
        <end position="218"/>
    </location>
</feature>
<comment type="caution">
    <text evidence="2">The sequence shown here is derived from an EMBL/GenBank/DDBJ whole genome shotgun (WGS) entry which is preliminary data.</text>
</comment>
<gene>
    <name evidence="2" type="ORF">DFP72DRAFT_582698</name>
</gene>
<feature type="compositionally biased region" description="Gly residues" evidence="1">
    <location>
        <begin position="189"/>
        <end position="206"/>
    </location>
</feature>
<dbReference type="EMBL" id="JACGCI010000074">
    <property type="protein sequence ID" value="KAF6748167.1"/>
    <property type="molecule type" value="Genomic_DNA"/>
</dbReference>
<dbReference type="Proteomes" id="UP000521943">
    <property type="component" value="Unassembled WGS sequence"/>
</dbReference>
<evidence type="ECO:0000256" key="1">
    <source>
        <dbReference type="SAM" id="MobiDB-lite"/>
    </source>
</evidence>
<keyword evidence="3" id="KW-1185">Reference proteome</keyword>
<protein>
    <submittedName>
        <fullName evidence="2">Uncharacterized protein</fullName>
    </submittedName>
</protein>
<organism evidence="2 3">
    <name type="scientific">Ephemerocybe angulata</name>
    <dbReference type="NCBI Taxonomy" id="980116"/>
    <lineage>
        <taxon>Eukaryota</taxon>
        <taxon>Fungi</taxon>
        <taxon>Dikarya</taxon>
        <taxon>Basidiomycota</taxon>
        <taxon>Agaricomycotina</taxon>
        <taxon>Agaricomycetes</taxon>
        <taxon>Agaricomycetidae</taxon>
        <taxon>Agaricales</taxon>
        <taxon>Agaricineae</taxon>
        <taxon>Psathyrellaceae</taxon>
        <taxon>Ephemerocybe</taxon>
    </lineage>
</organism>
<name>A0A8H6HL24_9AGAR</name>